<evidence type="ECO:0000313" key="1">
    <source>
        <dbReference type="EMBL" id="PRH82836.1"/>
    </source>
</evidence>
<organism evidence="1 2">
    <name type="scientific">Arenimonas caeni</name>
    <dbReference type="NCBI Taxonomy" id="2058085"/>
    <lineage>
        <taxon>Bacteria</taxon>
        <taxon>Pseudomonadati</taxon>
        <taxon>Pseudomonadota</taxon>
        <taxon>Gammaproteobacteria</taxon>
        <taxon>Lysobacterales</taxon>
        <taxon>Lysobacteraceae</taxon>
        <taxon>Arenimonas</taxon>
    </lineage>
</organism>
<proteinExistence type="predicted"/>
<dbReference type="Proteomes" id="UP000241736">
    <property type="component" value="Unassembled WGS sequence"/>
</dbReference>
<dbReference type="AlphaFoldDB" id="A0A2P6MA13"/>
<reference evidence="1 2" key="1">
    <citation type="submission" date="2018-03" db="EMBL/GenBank/DDBJ databases">
        <title>Arenimonas caeni sp. nov., isolated from activated sludge.</title>
        <authorList>
            <person name="Liu H."/>
        </authorList>
    </citation>
    <scope>NUCLEOTIDE SEQUENCE [LARGE SCALE GENOMIC DNA]</scope>
    <source>
        <strain evidence="2">z29</strain>
    </source>
</reference>
<dbReference type="EMBL" id="PVLF01000005">
    <property type="protein sequence ID" value="PRH82836.1"/>
    <property type="molecule type" value="Genomic_DNA"/>
</dbReference>
<name>A0A2P6MA13_9GAMM</name>
<keyword evidence="2" id="KW-1185">Reference proteome</keyword>
<protein>
    <submittedName>
        <fullName evidence="1">Uncharacterized protein</fullName>
    </submittedName>
</protein>
<dbReference type="RefSeq" id="WP_106990181.1">
    <property type="nucleotide sequence ID" value="NZ_KZ679087.1"/>
</dbReference>
<gene>
    <name evidence="1" type="ORF">C6N40_06420</name>
</gene>
<evidence type="ECO:0000313" key="2">
    <source>
        <dbReference type="Proteomes" id="UP000241736"/>
    </source>
</evidence>
<accession>A0A2P6MA13</accession>
<comment type="caution">
    <text evidence="1">The sequence shown here is derived from an EMBL/GenBank/DDBJ whole genome shotgun (WGS) entry which is preliminary data.</text>
</comment>
<sequence length="82" mass="8665">MLPPNILTPKKRAALADCAKAGLVRCAGGYRAPDGTEVHTKRVVNQLANDGLVTVSYFERDVAITDLGREVAEVTSPQADAA</sequence>